<dbReference type="OMA" id="RTNWHEL"/>
<evidence type="ECO:0000313" key="2">
    <source>
        <dbReference type="EMBL" id="KFK45054.1"/>
    </source>
</evidence>
<dbReference type="eggNOG" id="KOG1347">
    <property type="taxonomic scope" value="Eukaryota"/>
</dbReference>
<dbReference type="AlphaFoldDB" id="A0A087HSF2"/>
<organism evidence="2 3">
    <name type="scientific">Arabis alpina</name>
    <name type="common">Alpine rock-cress</name>
    <dbReference type="NCBI Taxonomy" id="50452"/>
    <lineage>
        <taxon>Eukaryota</taxon>
        <taxon>Viridiplantae</taxon>
        <taxon>Streptophyta</taxon>
        <taxon>Embryophyta</taxon>
        <taxon>Tracheophyta</taxon>
        <taxon>Spermatophyta</taxon>
        <taxon>Magnoliopsida</taxon>
        <taxon>eudicotyledons</taxon>
        <taxon>Gunneridae</taxon>
        <taxon>Pentapetalae</taxon>
        <taxon>rosids</taxon>
        <taxon>malvids</taxon>
        <taxon>Brassicales</taxon>
        <taxon>Brassicaceae</taxon>
        <taxon>Arabideae</taxon>
        <taxon>Arabis</taxon>
    </lineage>
</organism>
<gene>
    <name evidence="2" type="ordered locus">AALP_Aa1g337900</name>
</gene>
<reference evidence="3" key="1">
    <citation type="journal article" date="2015" name="Nat. Plants">
        <title>Genome expansion of Arabis alpina linked with retrotransposition and reduced symmetric DNA methylation.</title>
        <authorList>
            <person name="Willing E.M."/>
            <person name="Rawat V."/>
            <person name="Mandakova T."/>
            <person name="Maumus F."/>
            <person name="James G.V."/>
            <person name="Nordstroem K.J."/>
            <person name="Becker C."/>
            <person name="Warthmann N."/>
            <person name="Chica C."/>
            <person name="Szarzynska B."/>
            <person name="Zytnicki M."/>
            <person name="Albani M.C."/>
            <person name="Kiefer C."/>
            <person name="Bergonzi S."/>
            <person name="Castaings L."/>
            <person name="Mateos J.L."/>
            <person name="Berns M.C."/>
            <person name="Bujdoso N."/>
            <person name="Piofczyk T."/>
            <person name="de Lorenzo L."/>
            <person name="Barrero-Sicilia C."/>
            <person name="Mateos I."/>
            <person name="Piednoel M."/>
            <person name="Hagmann J."/>
            <person name="Chen-Min-Tao R."/>
            <person name="Iglesias-Fernandez R."/>
            <person name="Schuster S.C."/>
            <person name="Alonso-Blanco C."/>
            <person name="Roudier F."/>
            <person name="Carbonero P."/>
            <person name="Paz-Ares J."/>
            <person name="Davis S.J."/>
            <person name="Pecinka A."/>
            <person name="Quesneville H."/>
            <person name="Colot V."/>
            <person name="Lysak M.A."/>
            <person name="Weigel D."/>
            <person name="Coupland G."/>
            <person name="Schneeberger K."/>
        </authorList>
    </citation>
    <scope>NUCLEOTIDE SEQUENCE [LARGE SCALE GENOMIC DNA]</scope>
    <source>
        <strain evidence="3">cv. Pajares</strain>
    </source>
</reference>
<protein>
    <recommendedName>
        <fullName evidence="4">Protein DETOXIFICATION</fullName>
    </recommendedName>
</protein>
<keyword evidence="1" id="KW-0472">Membrane</keyword>
<proteinExistence type="predicted"/>
<feature type="transmembrane region" description="Helical" evidence="1">
    <location>
        <begin position="46"/>
        <end position="66"/>
    </location>
</feature>
<keyword evidence="1" id="KW-0812">Transmembrane</keyword>
<dbReference type="PANTHER" id="PTHR11206">
    <property type="entry name" value="MULTIDRUG RESISTANCE PROTEIN"/>
    <property type="match status" value="1"/>
</dbReference>
<dbReference type="EMBL" id="CM002869">
    <property type="protein sequence ID" value="KFK45054.1"/>
    <property type="molecule type" value="Genomic_DNA"/>
</dbReference>
<dbReference type="Gramene" id="KFK45054">
    <property type="protein sequence ID" value="KFK45054"/>
    <property type="gene ID" value="AALP_AA1G337900"/>
</dbReference>
<evidence type="ECO:0008006" key="4">
    <source>
        <dbReference type="Google" id="ProtNLM"/>
    </source>
</evidence>
<sequence>MIGAGVAVGAGRQKYVTYVNLACYYLVGIPSGIFLGYVVGLQVKGVWLGMIFGIFVQTCVLAIMTMRTDWDQQVSSSLKRLNRWVEPEFTGRNQTSPKE</sequence>
<feature type="transmembrane region" description="Helical" evidence="1">
    <location>
        <begin position="21"/>
        <end position="40"/>
    </location>
</feature>
<evidence type="ECO:0000313" key="3">
    <source>
        <dbReference type="Proteomes" id="UP000029120"/>
    </source>
</evidence>
<accession>A0A087HSF2</accession>
<dbReference type="Proteomes" id="UP000029120">
    <property type="component" value="Chromosome 1"/>
</dbReference>
<keyword evidence="1" id="KW-1133">Transmembrane helix</keyword>
<dbReference type="OrthoDB" id="2126698at2759"/>
<name>A0A087HSF2_ARAAL</name>
<keyword evidence="3" id="KW-1185">Reference proteome</keyword>
<evidence type="ECO:0000256" key="1">
    <source>
        <dbReference type="SAM" id="Phobius"/>
    </source>
</evidence>